<feature type="domain" description="G-protein coupled receptors family 1 profile" evidence="15">
    <location>
        <begin position="132"/>
        <end position="382"/>
    </location>
</feature>
<dbReference type="CTD" id="643"/>
<feature type="transmembrane region" description="Helical" evidence="14">
    <location>
        <begin position="228"/>
        <end position="251"/>
    </location>
</feature>
<dbReference type="PRINTS" id="PR00237">
    <property type="entry name" value="GPCRRHODOPSN"/>
</dbReference>
<dbReference type="AlphaFoldDB" id="A0A6P8PIQ0"/>
<dbReference type="FunFam" id="1.20.1070.10:FF:000143">
    <property type="entry name" value="C-X-C chemokine receptor type 5"/>
    <property type="match status" value="1"/>
</dbReference>
<evidence type="ECO:0000256" key="3">
    <source>
        <dbReference type="ARBA" id="ARBA00022692"/>
    </source>
</evidence>
<evidence type="ECO:0000256" key="11">
    <source>
        <dbReference type="ARBA" id="ARBA00023224"/>
    </source>
</evidence>
<evidence type="ECO:0000256" key="10">
    <source>
        <dbReference type="ARBA" id="ARBA00023180"/>
    </source>
</evidence>
<keyword evidence="5 14" id="KW-1133">Transmembrane helix</keyword>
<feature type="transmembrane region" description="Helical" evidence="14">
    <location>
        <begin position="286"/>
        <end position="308"/>
    </location>
</feature>
<dbReference type="InterPro" id="IPR000276">
    <property type="entry name" value="GPCR_Rhodpsn"/>
</dbReference>
<sequence length="432" mass="49153">MGKEGEGEEVLLKQISSLKSLQFLLGSRVDKCFETDSVGRLFHSPSLKEKFMLFSNPARRIDADNMNVMEVPLEFDDGSFSSSYNYELSNNSDDYVCLGVTVSSLDTNNIYSFQKIFIPLVYILAFILGTVGNGLVLLVLKQYKSTRTTTENYLLHLAVADLLLLFSLPFVVVETITGWIFGLFLCRTISTIHKVNFYCSSLLLGCISVDRYLAIVHAVHTYRKRKALSIHITCLVIWLFCLLLALPYLFIVEVKTDHRNVSSCTFSELNFQSNGWWQASHFMHHFVGFLIPLIVMCFCYSAIIRTLWQSHRFEKQKAVRVAIVITGVFFICWIPNNIVIFMHTLMELEVISLCSVHQPLSIAILVTEFIGFLHCCLNPILYAFIGVKFRNDLLRILHKLGCLSQNTLQRTVHLDRRGSGTECETATSVSVF</sequence>
<keyword evidence="2" id="KW-1003">Cell membrane</keyword>
<evidence type="ECO:0000256" key="5">
    <source>
        <dbReference type="ARBA" id="ARBA00022989"/>
    </source>
</evidence>
<dbReference type="PRINTS" id="PR00564">
    <property type="entry name" value="CXCCHMKINER5"/>
</dbReference>
<keyword evidence="11 13" id="KW-0807">Transducer</keyword>
<dbReference type="GO" id="GO:0006955">
    <property type="term" value="P:immune response"/>
    <property type="evidence" value="ECO:0007669"/>
    <property type="project" value="InterPro"/>
</dbReference>
<dbReference type="SUPFAM" id="SSF81321">
    <property type="entry name" value="Family A G protein-coupled receptor-like"/>
    <property type="match status" value="1"/>
</dbReference>
<keyword evidence="9 13" id="KW-0675">Receptor</keyword>
<evidence type="ECO:0000256" key="9">
    <source>
        <dbReference type="ARBA" id="ARBA00023170"/>
    </source>
</evidence>
<name>A0A6P8PIQ0_GEOSA</name>
<dbReference type="InterPro" id="IPR001053">
    <property type="entry name" value="Chemokine_CXCR5"/>
</dbReference>
<dbReference type="OrthoDB" id="9818824at2759"/>
<dbReference type="FunCoup" id="A0A6P8PIQ0">
    <property type="interactions" value="786"/>
</dbReference>
<keyword evidence="10" id="KW-0325">Glycoprotein</keyword>
<dbReference type="PROSITE" id="PS00237">
    <property type="entry name" value="G_PROTEIN_RECEP_F1_1"/>
    <property type="match status" value="1"/>
</dbReference>
<dbReference type="GeneID" id="117347572"/>
<evidence type="ECO:0000256" key="4">
    <source>
        <dbReference type="ARBA" id="ARBA00022936"/>
    </source>
</evidence>
<dbReference type="InterPro" id="IPR017452">
    <property type="entry name" value="GPCR_Rhodpsn_7TM"/>
</dbReference>
<dbReference type="InterPro" id="IPR000355">
    <property type="entry name" value="Chemokine_rcpt"/>
</dbReference>
<evidence type="ECO:0000313" key="16">
    <source>
        <dbReference type="Proteomes" id="UP000515159"/>
    </source>
</evidence>
<keyword evidence="4" id="KW-0075">B-cell activation</keyword>
<dbReference type="Gene3D" id="1.20.1070.10">
    <property type="entry name" value="Rhodopsin 7-helix transmembrane proteins"/>
    <property type="match status" value="1"/>
</dbReference>
<dbReference type="Pfam" id="PF00001">
    <property type="entry name" value="7tm_1"/>
    <property type="match status" value="1"/>
</dbReference>
<evidence type="ECO:0000256" key="14">
    <source>
        <dbReference type="SAM" id="Phobius"/>
    </source>
</evidence>
<dbReference type="KEGG" id="gsh:117347572"/>
<evidence type="ECO:0000256" key="7">
    <source>
        <dbReference type="ARBA" id="ARBA00023136"/>
    </source>
</evidence>
<dbReference type="GO" id="GO:0019722">
    <property type="term" value="P:calcium-mediated signaling"/>
    <property type="evidence" value="ECO:0007669"/>
    <property type="project" value="TreeGrafter"/>
</dbReference>
<keyword evidence="7 14" id="KW-0472">Membrane</keyword>
<keyword evidence="8" id="KW-1015">Disulfide bond</keyword>
<comment type="similarity">
    <text evidence="13">Belongs to the G-protein coupled receptor 1 family.</text>
</comment>
<dbReference type="GO" id="GO:0007204">
    <property type="term" value="P:positive regulation of cytosolic calcium ion concentration"/>
    <property type="evidence" value="ECO:0007669"/>
    <property type="project" value="TreeGrafter"/>
</dbReference>
<dbReference type="Proteomes" id="UP000515159">
    <property type="component" value="Chromosome 13"/>
</dbReference>
<evidence type="ECO:0000256" key="13">
    <source>
        <dbReference type="RuleBase" id="RU000688"/>
    </source>
</evidence>
<reference evidence="17" key="1">
    <citation type="submission" date="2025-08" db="UniProtKB">
        <authorList>
            <consortium name="RefSeq"/>
        </authorList>
    </citation>
    <scope>IDENTIFICATION</scope>
</reference>
<keyword evidence="3 13" id="KW-0812">Transmembrane</keyword>
<feature type="transmembrane region" description="Helical" evidence="14">
    <location>
        <begin position="152"/>
        <end position="183"/>
    </location>
</feature>
<dbReference type="PRINTS" id="PR00657">
    <property type="entry name" value="CCCHEMOKINER"/>
</dbReference>
<organism evidence="16 17">
    <name type="scientific">Geotrypetes seraphini</name>
    <name type="common">Gaboon caecilian</name>
    <name type="synonym">Caecilia seraphini</name>
    <dbReference type="NCBI Taxonomy" id="260995"/>
    <lineage>
        <taxon>Eukaryota</taxon>
        <taxon>Metazoa</taxon>
        <taxon>Chordata</taxon>
        <taxon>Craniata</taxon>
        <taxon>Vertebrata</taxon>
        <taxon>Euteleostomi</taxon>
        <taxon>Amphibia</taxon>
        <taxon>Gymnophiona</taxon>
        <taxon>Geotrypetes</taxon>
    </lineage>
</organism>
<evidence type="ECO:0000313" key="17">
    <source>
        <dbReference type="RefSeq" id="XP_033774568.1"/>
    </source>
</evidence>
<dbReference type="InterPro" id="IPR050119">
    <property type="entry name" value="CCR1-9-like"/>
</dbReference>
<keyword evidence="16" id="KW-1185">Reference proteome</keyword>
<dbReference type="PANTHER" id="PTHR10489:SF618">
    <property type="entry name" value="C-X-C CHEMOKINE RECEPTOR TYPE 5"/>
    <property type="match status" value="1"/>
</dbReference>
<dbReference type="GO" id="GO:0019957">
    <property type="term" value="F:C-C chemokine binding"/>
    <property type="evidence" value="ECO:0007669"/>
    <property type="project" value="TreeGrafter"/>
</dbReference>
<dbReference type="PROSITE" id="PS50262">
    <property type="entry name" value="G_PROTEIN_RECEP_F1_2"/>
    <property type="match status" value="1"/>
</dbReference>
<feature type="transmembrane region" description="Helical" evidence="14">
    <location>
        <begin position="362"/>
        <end position="385"/>
    </location>
</feature>
<keyword evidence="6 13" id="KW-0297">G-protein coupled receptor</keyword>
<evidence type="ECO:0000256" key="8">
    <source>
        <dbReference type="ARBA" id="ARBA00023157"/>
    </source>
</evidence>
<dbReference type="PANTHER" id="PTHR10489">
    <property type="entry name" value="CELL ADHESION MOLECULE"/>
    <property type="match status" value="1"/>
</dbReference>
<dbReference type="GO" id="GO:0042113">
    <property type="term" value="P:B cell activation"/>
    <property type="evidence" value="ECO:0007669"/>
    <property type="project" value="UniProtKB-KW"/>
</dbReference>
<dbReference type="RefSeq" id="XP_033774568.1">
    <property type="nucleotide sequence ID" value="XM_033918677.1"/>
</dbReference>
<feature type="transmembrane region" description="Helical" evidence="14">
    <location>
        <begin position="116"/>
        <end position="140"/>
    </location>
</feature>
<evidence type="ECO:0000256" key="6">
    <source>
        <dbReference type="ARBA" id="ARBA00023040"/>
    </source>
</evidence>
<proteinExistence type="inferred from homology"/>
<evidence type="ECO:0000256" key="12">
    <source>
        <dbReference type="ARBA" id="ARBA00069929"/>
    </source>
</evidence>
<accession>A0A6P8PIQ0</accession>
<dbReference type="GO" id="GO:0016494">
    <property type="term" value="F:C-X-C chemokine receptor activity"/>
    <property type="evidence" value="ECO:0007669"/>
    <property type="project" value="InterPro"/>
</dbReference>
<dbReference type="GO" id="GO:0009897">
    <property type="term" value="C:external side of plasma membrane"/>
    <property type="evidence" value="ECO:0007669"/>
    <property type="project" value="TreeGrafter"/>
</dbReference>
<evidence type="ECO:0000256" key="2">
    <source>
        <dbReference type="ARBA" id="ARBA00022475"/>
    </source>
</evidence>
<evidence type="ECO:0000256" key="1">
    <source>
        <dbReference type="ARBA" id="ARBA00004651"/>
    </source>
</evidence>
<dbReference type="InParanoid" id="A0A6P8PIQ0"/>
<comment type="subcellular location">
    <subcellularLocation>
        <location evidence="1">Cell membrane</location>
        <topology evidence="1">Multi-pass membrane protein</topology>
    </subcellularLocation>
</comment>
<evidence type="ECO:0000259" key="15">
    <source>
        <dbReference type="PROSITE" id="PS50262"/>
    </source>
</evidence>
<dbReference type="GO" id="GO:0016493">
    <property type="term" value="F:C-C chemokine receptor activity"/>
    <property type="evidence" value="ECO:0007669"/>
    <property type="project" value="TreeGrafter"/>
</dbReference>
<gene>
    <name evidence="17" type="primary">CXCR5</name>
</gene>
<feature type="transmembrane region" description="Helical" evidence="14">
    <location>
        <begin position="320"/>
        <end position="342"/>
    </location>
</feature>
<dbReference type="GO" id="GO:0060326">
    <property type="term" value="P:cell chemotaxis"/>
    <property type="evidence" value="ECO:0007669"/>
    <property type="project" value="TreeGrafter"/>
</dbReference>
<protein>
    <recommendedName>
        <fullName evidence="12">C-X-C chemokine receptor type 5</fullName>
    </recommendedName>
</protein>